<sequence>MKAIVLIEPEIPENTGFIARLSANFGYPLRIVNPEFNIEEARSTAKNAQKQLRDAKIFDSAEKAVEDLDYIVGTKPGRGDSLHEFEPRENTSIMIGRESSGLSNKELELCDCTVYIPTSGHSSLNQSHATAVIASHFYRGETKGMPGAMKEKIKELAPETVANAVIASNPSKGEAGEIISELKDG</sequence>
<reference evidence="6 7" key="1">
    <citation type="submission" date="2022-09" db="EMBL/GenBank/DDBJ databases">
        <title>Xylan utilization by haloarchaea-nanohaloarchaea associations.</title>
        <authorList>
            <person name="Yakimov M."/>
        </authorList>
    </citation>
    <scope>NUCLEOTIDE SEQUENCE [LARGE SCALE GENOMIC DNA]</scope>
    <source>
        <strain evidence="6 7">SVXNc</strain>
    </source>
</reference>
<evidence type="ECO:0000256" key="4">
    <source>
        <dbReference type="ARBA" id="ARBA00022691"/>
    </source>
</evidence>
<name>A0ABY8CE33_9ARCH</name>
<dbReference type="Proteomes" id="UP001218034">
    <property type="component" value="Chromosome"/>
</dbReference>
<evidence type="ECO:0000313" key="7">
    <source>
        <dbReference type="Proteomes" id="UP001218034"/>
    </source>
</evidence>
<dbReference type="GO" id="GO:0032259">
    <property type="term" value="P:methylation"/>
    <property type="evidence" value="ECO:0007669"/>
    <property type="project" value="UniProtKB-KW"/>
</dbReference>
<proteinExistence type="inferred from homology"/>
<dbReference type="SUPFAM" id="SSF75217">
    <property type="entry name" value="alpha/beta knot"/>
    <property type="match status" value="1"/>
</dbReference>
<keyword evidence="2 6" id="KW-0489">Methyltransferase</keyword>
<dbReference type="GO" id="GO:0008168">
    <property type="term" value="F:methyltransferase activity"/>
    <property type="evidence" value="ECO:0007669"/>
    <property type="project" value="UniProtKB-KW"/>
</dbReference>
<dbReference type="CDD" id="cd18093">
    <property type="entry name" value="SpoU-like_TrmJ"/>
    <property type="match status" value="1"/>
</dbReference>
<dbReference type="InterPro" id="IPR029028">
    <property type="entry name" value="Alpha/beta_knot_MTases"/>
</dbReference>
<dbReference type="PANTHER" id="PTHR42786:SF2">
    <property type="entry name" value="TRNA (CYTIDINE_URIDINE-2'-O-)-METHYLTRANSFERASE TRMJ"/>
    <property type="match status" value="1"/>
</dbReference>
<dbReference type="RefSeq" id="WP_347722307.1">
    <property type="nucleotide sequence ID" value="NZ_CP104395.1"/>
</dbReference>
<dbReference type="InterPro" id="IPR001537">
    <property type="entry name" value="SpoU_MeTrfase"/>
</dbReference>
<evidence type="ECO:0000313" key="6">
    <source>
        <dbReference type="EMBL" id="WEL19437.1"/>
    </source>
</evidence>
<dbReference type="PANTHER" id="PTHR42786">
    <property type="entry name" value="TRNA/RRNA METHYLTRANSFERASE"/>
    <property type="match status" value="1"/>
</dbReference>
<dbReference type="EMBL" id="CP104395">
    <property type="protein sequence ID" value="WEL19437.1"/>
    <property type="molecule type" value="Genomic_DNA"/>
</dbReference>
<gene>
    <name evidence="6" type="primary">trmJ</name>
    <name evidence="6" type="ORF">SVXNc_0413</name>
</gene>
<accession>A0ABY8CE33</accession>
<evidence type="ECO:0000256" key="2">
    <source>
        <dbReference type="ARBA" id="ARBA00022603"/>
    </source>
</evidence>
<dbReference type="InterPro" id="IPR004384">
    <property type="entry name" value="RNA_MeTrfase_TrmJ/LasT"/>
</dbReference>
<keyword evidence="7" id="KW-1185">Reference proteome</keyword>
<evidence type="ECO:0000256" key="1">
    <source>
        <dbReference type="ARBA" id="ARBA00007228"/>
    </source>
</evidence>
<keyword evidence="4" id="KW-0949">S-adenosyl-L-methionine</keyword>
<comment type="similarity">
    <text evidence="1">Belongs to the class IV-like SAM-binding methyltransferase superfamily. RNA methyltransferase TrmH family.</text>
</comment>
<evidence type="ECO:0000259" key="5">
    <source>
        <dbReference type="Pfam" id="PF00588"/>
    </source>
</evidence>
<evidence type="ECO:0000256" key="3">
    <source>
        <dbReference type="ARBA" id="ARBA00022679"/>
    </source>
</evidence>
<organism evidence="6 7">
    <name type="scientific">Candidatus Nanohalococcus occultus</name>
    <dbReference type="NCBI Taxonomy" id="2978047"/>
    <lineage>
        <taxon>Archaea</taxon>
        <taxon>Candidatus Nanohalarchaeota</taxon>
        <taxon>Candidatus Nanohalarchaeota incertae sedis</taxon>
        <taxon>Candidatus Nanohalococcus</taxon>
    </lineage>
</organism>
<protein>
    <submittedName>
        <fullName evidence="6">tRNA C32,U32 (Ribose-2'-O)-methylase TrmJ or a related methyltransferase</fullName>
    </submittedName>
</protein>
<dbReference type="Gene3D" id="3.40.1280.10">
    <property type="match status" value="1"/>
</dbReference>
<keyword evidence="3" id="KW-0808">Transferase</keyword>
<dbReference type="GeneID" id="90589849"/>
<feature type="domain" description="tRNA/rRNA methyltransferase SpoU type" evidence="5">
    <location>
        <begin position="3"/>
        <end position="134"/>
    </location>
</feature>
<dbReference type="InterPro" id="IPR029026">
    <property type="entry name" value="tRNA_m1G_MTases_N"/>
</dbReference>
<dbReference type="Pfam" id="PF00588">
    <property type="entry name" value="SpoU_methylase"/>
    <property type="match status" value="1"/>
</dbReference>